<proteinExistence type="predicted"/>
<protein>
    <submittedName>
        <fullName evidence="1">Uncharacterized protein</fullName>
    </submittedName>
</protein>
<evidence type="ECO:0000313" key="2">
    <source>
        <dbReference type="Proteomes" id="UP001500067"/>
    </source>
</evidence>
<name>A0ABP8NA46_9BACT</name>
<reference evidence="2" key="1">
    <citation type="journal article" date="2019" name="Int. J. Syst. Evol. Microbiol.">
        <title>The Global Catalogue of Microorganisms (GCM) 10K type strain sequencing project: providing services to taxonomists for standard genome sequencing and annotation.</title>
        <authorList>
            <consortium name="The Broad Institute Genomics Platform"/>
            <consortium name="The Broad Institute Genome Sequencing Center for Infectious Disease"/>
            <person name="Wu L."/>
            <person name="Ma J."/>
        </authorList>
    </citation>
    <scope>NUCLEOTIDE SEQUENCE [LARGE SCALE GENOMIC DNA]</scope>
    <source>
        <strain evidence="2">JCM 32105</strain>
    </source>
</reference>
<evidence type="ECO:0000313" key="1">
    <source>
        <dbReference type="EMBL" id="GAA4461856.1"/>
    </source>
</evidence>
<dbReference type="EMBL" id="BAABFA010000005">
    <property type="protein sequence ID" value="GAA4461856.1"/>
    <property type="molecule type" value="Genomic_DNA"/>
</dbReference>
<comment type="caution">
    <text evidence="1">The sequence shown here is derived from an EMBL/GenBank/DDBJ whole genome shotgun (WGS) entry which is preliminary data.</text>
</comment>
<gene>
    <name evidence="1" type="ORF">GCM10023093_07350</name>
</gene>
<dbReference type="RefSeq" id="WP_345078703.1">
    <property type="nucleotide sequence ID" value="NZ_BAABFA010000005.1"/>
</dbReference>
<sequence length="76" mass="8714">MQTKEERLALELADALNDMEALPLYTAFAQKYSEAHLRKLLQRVLSIPESQIRKTRGALFTYLVGQNYGNRNGSRD</sequence>
<keyword evidence="2" id="KW-1185">Reference proteome</keyword>
<dbReference type="Proteomes" id="UP001500067">
    <property type="component" value="Unassembled WGS sequence"/>
</dbReference>
<organism evidence="1 2">
    <name type="scientific">Nemorincola caseinilytica</name>
    <dbReference type="NCBI Taxonomy" id="2054315"/>
    <lineage>
        <taxon>Bacteria</taxon>
        <taxon>Pseudomonadati</taxon>
        <taxon>Bacteroidota</taxon>
        <taxon>Chitinophagia</taxon>
        <taxon>Chitinophagales</taxon>
        <taxon>Chitinophagaceae</taxon>
        <taxon>Nemorincola</taxon>
    </lineage>
</organism>
<accession>A0ABP8NA46</accession>